<gene>
    <name evidence="2" type="ORF">OS493_039321</name>
</gene>
<organism evidence="2 3">
    <name type="scientific">Desmophyllum pertusum</name>
    <dbReference type="NCBI Taxonomy" id="174260"/>
    <lineage>
        <taxon>Eukaryota</taxon>
        <taxon>Metazoa</taxon>
        <taxon>Cnidaria</taxon>
        <taxon>Anthozoa</taxon>
        <taxon>Hexacorallia</taxon>
        <taxon>Scleractinia</taxon>
        <taxon>Caryophylliina</taxon>
        <taxon>Caryophylliidae</taxon>
        <taxon>Desmophyllum</taxon>
    </lineage>
</organism>
<evidence type="ECO:0000313" key="2">
    <source>
        <dbReference type="EMBL" id="KAJ7381729.1"/>
    </source>
</evidence>
<dbReference type="EMBL" id="MU826051">
    <property type="protein sequence ID" value="KAJ7381729.1"/>
    <property type="molecule type" value="Genomic_DNA"/>
</dbReference>
<sequence>MLLGTQQTSQRVNVCLWRTKRKHCKSDAAGDKRGMQANYQAIVKEGEISETLATNVREMGCNAALLAANTIVGHQDDALRDKANLDSYFSKIRGEVNLIDMKFNMDEAKILSQKQKVVSEETMTNGSDREQNHDVQVLCD</sequence>
<comment type="caution">
    <text evidence="2">The sequence shown here is derived from an EMBL/GenBank/DDBJ whole genome shotgun (WGS) entry which is preliminary data.</text>
</comment>
<proteinExistence type="predicted"/>
<dbReference type="Proteomes" id="UP001163046">
    <property type="component" value="Unassembled WGS sequence"/>
</dbReference>
<evidence type="ECO:0000256" key="1">
    <source>
        <dbReference type="SAM" id="MobiDB-lite"/>
    </source>
</evidence>
<reference evidence="2" key="1">
    <citation type="submission" date="2023-01" db="EMBL/GenBank/DDBJ databases">
        <title>Genome assembly of the deep-sea coral Lophelia pertusa.</title>
        <authorList>
            <person name="Herrera S."/>
            <person name="Cordes E."/>
        </authorList>
    </citation>
    <scope>NUCLEOTIDE SEQUENCE</scope>
    <source>
        <strain evidence="2">USNM1676648</strain>
        <tissue evidence="2">Polyp</tissue>
    </source>
</reference>
<dbReference type="AlphaFoldDB" id="A0A9W9ZKK1"/>
<accession>A0A9W9ZKK1</accession>
<keyword evidence="3" id="KW-1185">Reference proteome</keyword>
<evidence type="ECO:0000313" key="3">
    <source>
        <dbReference type="Proteomes" id="UP001163046"/>
    </source>
</evidence>
<name>A0A9W9ZKK1_9CNID</name>
<feature type="region of interest" description="Disordered" evidence="1">
    <location>
        <begin position="121"/>
        <end position="140"/>
    </location>
</feature>
<protein>
    <submittedName>
        <fullName evidence="2">Uncharacterized protein</fullName>
    </submittedName>
</protein>